<dbReference type="PROSITE" id="PS00503">
    <property type="entry name" value="PECTINESTERASE_2"/>
    <property type="match status" value="1"/>
</dbReference>
<evidence type="ECO:0000256" key="10">
    <source>
        <dbReference type="ARBA" id="ARBA00023180"/>
    </source>
</evidence>
<dbReference type="InterPro" id="IPR035513">
    <property type="entry name" value="Invertase/methylesterase_inhib"/>
</dbReference>
<dbReference type="InterPro" id="IPR033131">
    <property type="entry name" value="Pectinesterase_Asp_AS"/>
</dbReference>
<dbReference type="EC" id="3.1.1.11" evidence="5 14"/>
<dbReference type="GO" id="GO:0042545">
    <property type="term" value="P:cell wall modification"/>
    <property type="evidence" value="ECO:0007669"/>
    <property type="project" value="UniProtKB-UniRule"/>
</dbReference>
<name>A0A540N7W3_MALBA</name>
<dbReference type="NCBIfam" id="TIGR01614">
    <property type="entry name" value="PME_inhib"/>
    <property type="match status" value="1"/>
</dbReference>
<dbReference type="Pfam" id="PF01095">
    <property type="entry name" value="Pectinesterase"/>
    <property type="match status" value="1"/>
</dbReference>
<dbReference type="SMART" id="SM00856">
    <property type="entry name" value="PMEI"/>
    <property type="match status" value="1"/>
</dbReference>
<evidence type="ECO:0000313" key="17">
    <source>
        <dbReference type="EMBL" id="TQE06580.1"/>
    </source>
</evidence>
<evidence type="ECO:0000256" key="9">
    <source>
        <dbReference type="ARBA" id="ARBA00023157"/>
    </source>
</evidence>
<comment type="function">
    <text evidence="12">Acts in the modification of cell walls via demethylesterification of cell wall pectin.</text>
</comment>
<keyword evidence="15" id="KW-1133">Transmembrane helix</keyword>
<feature type="transmembrane region" description="Helical" evidence="15">
    <location>
        <begin position="12"/>
        <end position="32"/>
    </location>
</feature>
<reference evidence="17 18" key="1">
    <citation type="journal article" date="2019" name="G3 (Bethesda)">
        <title>Sequencing of a Wild Apple (Malus baccata) Genome Unravels the Differences Between Cultivated and Wild Apple Species Regarding Disease Resistance and Cold Tolerance.</title>
        <authorList>
            <person name="Chen X."/>
        </authorList>
    </citation>
    <scope>NUCLEOTIDE SEQUENCE [LARGE SCALE GENOMIC DNA]</scope>
    <source>
        <strain evidence="18">cv. Shandingzi</strain>
        <tissue evidence="17">Leaves</tissue>
    </source>
</reference>
<dbReference type="InterPro" id="IPR006501">
    <property type="entry name" value="Pectinesterase_inhib_dom"/>
</dbReference>
<feature type="domain" description="Pectinesterase inhibitor" evidence="16">
    <location>
        <begin position="52"/>
        <end position="204"/>
    </location>
</feature>
<dbReference type="STRING" id="106549.A0A540N7W3"/>
<feature type="active site" evidence="13">
    <location>
        <position position="414"/>
    </location>
</feature>
<keyword evidence="10" id="KW-0325">Glycoprotein</keyword>
<dbReference type="PANTHER" id="PTHR31707">
    <property type="entry name" value="PECTINESTERASE"/>
    <property type="match status" value="1"/>
</dbReference>
<accession>A0A540N7W3</accession>
<dbReference type="GO" id="GO:0004857">
    <property type="term" value="F:enzyme inhibitor activity"/>
    <property type="evidence" value="ECO:0007669"/>
    <property type="project" value="InterPro"/>
</dbReference>
<comment type="caution">
    <text evidence="17">The sequence shown here is derived from an EMBL/GenBank/DDBJ whole genome shotgun (WGS) entry which is preliminary data.</text>
</comment>
<evidence type="ECO:0000256" key="1">
    <source>
        <dbReference type="ARBA" id="ARBA00004191"/>
    </source>
</evidence>
<keyword evidence="9" id="KW-1015">Disulfide bond</keyword>
<dbReference type="UniPathway" id="UPA00545">
    <property type="reaction ID" value="UER00823"/>
</dbReference>
<evidence type="ECO:0000256" key="7">
    <source>
        <dbReference type="ARBA" id="ARBA00022801"/>
    </source>
</evidence>
<evidence type="ECO:0000256" key="2">
    <source>
        <dbReference type="ARBA" id="ARBA00005184"/>
    </source>
</evidence>
<evidence type="ECO:0000256" key="4">
    <source>
        <dbReference type="ARBA" id="ARBA00007786"/>
    </source>
</evidence>
<dbReference type="GO" id="GO:0030599">
    <property type="term" value="F:pectinesterase activity"/>
    <property type="evidence" value="ECO:0007669"/>
    <property type="project" value="UniProtKB-UniRule"/>
</dbReference>
<comment type="similarity">
    <text evidence="3">In the N-terminal section; belongs to the PMEI family.</text>
</comment>
<protein>
    <recommendedName>
        <fullName evidence="5 14">Pectinesterase</fullName>
        <ecNumber evidence="5 14">3.1.1.11</ecNumber>
    </recommendedName>
</protein>
<keyword evidence="6" id="KW-0964">Secreted</keyword>
<comment type="similarity">
    <text evidence="4">In the C-terminal section; belongs to the pectinesterase family.</text>
</comment>
<evidence type="ECO:0000313" key="18">
    <source>
        <dbReference type="Proteomes" id="UP000315295"/>
    </source>
</evidence>
<evidence type="ECO:0000256" key="14">
    <source>
        <dbReference type="RuleBase" id="RU000589"/>
    </source>
</evidence>
<dbReference type="EMBL" id="VIEB01000101">
    <property type="protein sequence ID" value="TQE06580.1"/>
    <property type="molecule type" value="Genomic_DNA"/>
</dbReference>
<dbReference type="InterPro" id="IPR011050">
    <property type="entry name" value="Pectin_lyase_fold/virulence"/>
</dbReference>
<dbReference type="Gene3D" id="1.20.140.40">
    <property type="entry name" value="Invertase/pectin methylesterase inhibitor family protein"/>
    <property type="match status" value="1"/>
</dbReference>
<evidence type="ECO:0000256" key="3">
    <source>
        <dbReference type="ARBA" id="ARBA00006027"/>
    </source>
</evidence>
<keyword evidence="15" id="KW-0472">Membrane</keyword>
<evidence type="ECO:0000256" key="15">
    <source>
        <dbReference type="SAM" id="Phobius"/>
    </source>
</evidence>
<evidence type="ECO:0000256" key="12">
    <source>
        <dbReference type="ARBA" id="ARBA00057335"/>
    </source>
</evidence>
<dbReference type="Proteomes" id="UP000315295">
    <property type="component" value="Unassembled WGS sequence"/>
</dbReference>
<gene>
    <name evidence="17" type="ORF">C1H46_007822</name>
</gene>
<dbReference type="AlphaFoldDB" id="A0A540N7W3"/>
<dbReference type="CDD" id="cd15798">
    <property type="entry name" value="PMEI-like_3"/>
    <property type="match status" value="1"/>
</dbReference>
<dbReference type="Gene3D" id="2.160.20.10">
    <property type="entry name" value="Single-stranded right-handed beta-helix, Pectin lyase-like"/>
    <property type="match status" value="1"/>
</dbReference>
<dbReference type="FunFam" id="1.20.140.40:FF:000001">
    <property type="entry name" value="Pectinesterase"/>
    <property type="match status" value="1"/>
</dbReference>
<dbReference type="SMR" id="A0A540N7W3"/>
<dbReference type="GO" id="GO:0045490">
    <property type="term" value="P:pectin catabolic process"/>
    <property type="evidence" value="ECO:0007669"/>
    <property type="project" value="UniProtKB-UniRule"/>
</dbReference>
<dbReference type="InterPro" id="IPR000070">
    <property type="entry name" value="Pectinesterase_cat"/>
</dbReference>
<dbReference type="FunFam" id="2.160.20.10:FF:000001">
    <property type="entry name" value="Pectinesterase"/>
    <property type="match status" value="1"/>
</dbReference>
<keyword evidence="6" id="KW-0134">Cell wall</keyword>
<evidence type="ECO:0000256" key="6">
    <source>
        <dbReference type="ARBA" id="ARBA00022512"/>
    </source>
</evidence>
<dbReference type="Pfam" id="PF04043">
    <property type="entry name" value="PMEI"/>
    <property type="match status" value="1"/>
</dbReference>
<evidence type="ECO:0000259" key="16">
    <source>
        <dbReference type="SMART" id="SM00856"/>
    </source>
</evidence>
<dbReference type="InterPro" id="IPR012334">
    <property type="entry name" value="Pectin_lyas_fold"/>
</dbReference>
<dbReference type="SUPFAM" id="SSF101148">
    <property type="entry name" value="Plant invertase/pectin methylesterase inhibitor"/>
    <property type="match status" value="1"/>
</dbReference>
<comment type="catalytic activity">
    <reaction evidence="11 14">
        <text>[(1-&gt;4)-alpha-D-galacturonosyl methyl ester](n) + n H2O = [(1-&gt;4)-alpha-D-galacturonosyl](n) + n methanol + n H(+)</text>
        <dbReference type="Rhea" id="RHEA:22380"/>
        <dbReference type="Rhea" id="RHEA-COMP:14570"/>
        <dbReference type="Rhea" id="RHEA-COMP:14573"/>
        <dbReference type="ChEBI" id="CHEBI:15377"/>
        <dbReference type="ChEBI" id="CHEBI:15378"/>
        <dbReference type="ChEBI" id="CHEBI:17790"/>
        <dbReference type="ChEBI" id="CHEBI:140522"/>
        <dbReference type="ChEBI" id="CHEBI:140523"/>
        <dbReference type="EC" id="3.1.1.11"/>
    </reaction>
</comment>
<keyword evidence="18" id="KW-1185">Reference proteome</keyword>
<evidence type="ECO:0000256" key="11">
    <source>
        <dbReference type="ARBA" id="ARBA00047928"/>
    </source>
</evidence>
<keyword evidence="15" id="KW-0812">Transmembrane</keyword>
<evidence type="ECO:0000256" key="5">
    <source>
        <dbReference type="ARBA" id="ARBA00013229"/>
    </source>
</evidence>
<evidence type="ECO:0000256" key="13">
    <source>
        <dbReference type="PROSITE-ProRule" id="PRU10040"/>
    </source>
</evidence>
<sequence>MNAEHNKKKKFAIIGVSSVILVAMVVAVTVGVTTKNKVGGGHKNSDGGHVTTSTKAIKAICQPTDYKETCERSLESAAGNSTEPKDLIKAGFNVTMDKLRAIIKNSTTLQELAKDESTNQALENCKELLEYAIDDLTTSFQKLGPFDISKIDDYAEDLKVWLSAAITYQQTCLDGFQNTKGDAGDKMKRFLNTTQQLTSNGLAMVTEITSVLGSLNLKANRRRLLAGGGGGGNAKNAPKVIPTWINNKRSLDVSTVTPQSIKPDAVVAKDGSGQYETIGEAVKMIPKNNADKTFVIYVKEGVYSEYVMIDKYMTNVMLIGDGATKTKVTGSKNFAAGVQTFQTATVVVVGDYFIAKDIGIENSAGAEGHQAVALRVQSDLSIFYRCQMDGYQDTLYTQTHRQFYRDCTISGTIDFIFGDAAVVFQNCKMIVRKPMDNQACMVTAQGRIDRRQPSGIILQNCTISGDPEYIPVKDKNKSYLGRPWKNLARTVVMQSQIDGIIAPEGWMEWTGSNNHQSCWFGEYRNRGPGSHMSKRVKWSGIKNLSADQAVAFTSGKFVEGDKWIKPSGVPYVAGMVSV</sequence>
<keyword evidence="7 14" id="KW-0378">Hydrolase</keyword>
<keyword evidence="8 14" id="KW-0063">Aspartyl esterase</keyword>
<proteinExistence type="inferred from homology"/>
<dbReference type="SUPFAM" id="SSF51126">
    <property type="entry name" value="Pectin lyase-like"/>
    <property type="match status" value="1"/>
</dbReference>
<comment type="pathway">
    <text evidence="2 14">Glycan metabolism; pectin degradation; 2-dehydro-3-deoxy-D-gluconate from pectin: step 1/5.</text>
</comment>
<organism evidence="17 18">
    <name type="scientific">Malus baccata</name>
    <name type="common">Siberian crab apple</name>
    <name type="synonym">Pyrus baccata</name>
    <dbReference type="NCBI Taxonomy" id="106549"/>
    <lineage>
        <taxon>Eukaryota</taxon>
        <taxon>Viridiplantae</taxon>
        <taxon>Streptophyta</taxon>
        <taxon>Embryophyta</taxon>
        <taxon>Tracheophyta</taxon>
        <taxon>Spermatophyta</taxon>
        <taxon>Magnoliopsida</taxon>
        <taxon>eudicotyledons</taxon>
        <taxon>Gunneridae</taxon>
        <taxon>Pentapetalae</taxon>
        <taxon>rosids</taxon>
        <taxon>fabids</taxon>
        <taxon>Rosales</taxon>
        <taxon>Rosaceae</taxon>
        <taxon>Amygdaloideae</taxon>
        <taxon>Maleae</taxon>
        <taxon>Malus</taxon>
    </lineage>
</organism>
<comment type="subcellular location">
    <subcellularLocation>
        <location evidence="1">Secreted</location>
        <location evidence="1">Cell wall</location>
    </subcellularLocation>
</comment>
<evidence type="ECO:0000256" key="8">
    <source>
        <dbReference type="ARBA" id="ARBA00023085"/>
    </source>
</evidence>